<feature type="transmembrane region" description="Helical" evidence="11">
    <location>
        <begin position="216"/>
        <end position="235"/>
    </location>
</feature>
<dbReference type="PANTHER" id="PTHR11410">
    <property type="entry name" value="ATP SYNTHASE SUBUNIT A"/>
    <property type="match status" value="1"/>
</dbReference>
<gene>
    <name evidence="11 13" type="primary">atpB</name>
    <name evidence="13" type="ORF">GCM10009798_29970</name>
</gene>
<comment type="caution">
    <text evidence="13">The sequence shown here is derived from an EMBL/GenBank/DDBJ whole genome shotgun (WGS) entry which is preliminary data.</text>
</comment>
<evidence type="ECO:0000256" key="3">
    <source>
        <dbReference type="ARBA" id="ARBA00022448"/>
    </source>
</evidence>
<keyword evidence="3 11" id="KW-0813">Transport</keyword>
<keyword evidence="5 11" id="KW-0812">Transmembrane</keyword>
<evidence type="ECO:0000256" key="10">
    <source>
        <dbReference type="ARBA" id="ARBA00023310"/>
    </source>
</evidence>
<feature type="transmembrane region" description="Helical" evidence="11">
    <location>
        <begin position="184"/>
        <end position="209"/>
    </location>
</feature>
<evidence type="ECO:0000313" key="14">
    <source>
        <dbReference type="Proteomes" id="UP001500571"/>
    </source>
</evidence>
<feature type="transmembrane region" description="Helical" evidence="11">
    <location>
        <begin position="34"/>
        <end position="52"/>
    </location>
</feature>
<dbReference type="InterPro" id="IPR000568">
    <property type="entry name" value="ATP_synth_F0_asu"/>
</dbReference>
<keyword evidence="11" id="KW-1003">Cell membrane</keyword>
<comment type="subcellular location">
    <subcellularLocation>
        <location evidence="11 12">Cell membrane</location>
        <topology evidence="11 12">Multi-pass membrane protein</topology>
    </subcellularLocation>
    <subcellularLocation>
        <location evidence="1">Membrane</location>
        <topology evidence="1">Multi-pass membrane protein</topology>
    </subcellularLocation>
</comment>
<name>A0ABN2RDZ0_9ACTN</name>
<feature type="transmembrane region" description="Helical" evidence="11">
    <location>
        <begin position="88"/>
        <end position="109"/>
    </location>
</feature>
<dbReference type="NCBIfam" id="TIGR01131">
    <property type="entry name" value="ATP_synt_6_or_A"/>
    <property type="match status" value="1"/>
</dbReference>
<dbReference type="Gene3D" id="1.20.120.220">
    <property type="entry name" value="ATP synthase, F0 complex, subunit A"/>
    <property type="match status" value="1"/>
</dbReference>
<feature type="transmembrane region" description="Helical" evidence="11">
    <location>
        <begin position="241"/>
        <end position="260"/>
    </location>
</feature>
<dbReference type="RefSeq" id="WP_344046096.1">
    <property type="nucleotide sequence ID" value="NZ_BAAAPB010000003.1"/>
</dbReference>
<evidence type="ECO:0000256" key="8">
    <source>
        <dbReference type="ARBA" id="ARBA00023065"/>
    </source>
</evidence>
<dbReference type="InterPro" id="IPR035908">
    <property type="entry name" value="F0_ATP_A_sf"/>
</dbReference>
<sequence length="263" mass="28661">MSSLAAVIRTEEFNAPGPGDFNLPGILDSAVTKPMVLVVLSGVIAFVLFYAMSRKAAVVPGRLQFAGEYVYGFVRNAIARDTIGGHDYARFVPFLFAIFLFVLINNFYGVVPFIQFPTMSHIGYTTALALITWVVYNGVGIRKHGFGGYLKHQTVPSGISGPILIALVPLEFFSNIIVRPFTLALRLFATMFAGHLLVILFSLGGSYLILHYEPRLVGVTSGTISFLLAIGVSFLDMLVMFLQAYVFTLLSAMYIGGAVADEH</sequence>
<keyword evidence="10 11" id="KW-0066">ATP synthesis</keyword>
<dbReference type="CDD" id="cd00310">
    <property type="entry name" value="ATP-synt_Fo_a_6"/>
    <property type="match status" value="1"/>
</dbReference>
<evidence type="ECO:0000256" key="4">
    <source>
        <dbReference type="ARBA" id="ARBA00022547"/>
    </source>
</evidence>
<dbReference type="SUPFAM" id="SSF81336">
    <property type="entry name" value="F1F0 ATP synthase subunit A"/>
    <property type="match status" value="1"/>
</dbReference>
<evidence type="ECO:0000256" key="9">
    <source>
        <dbReference type="ARBA" id="ARBA00023136"/>
    </source>
</evidence>
<feature type="transmembrane region" description="Helical" evidence="11">
    <location>
        <begin position="121"/>
        <end position="139"/>
    </location>
</feature>
<evidence type="ECO:0000256" key="12">
    <source>
        <dbReference type="RuleBase" id="RU000483"/>
    </source>
</evidence>
<keyword evidence="4 11" id="KW-0138">CF(0)</keyword>
<evidence type="ECO:0000256" key="1">
    <source>
        <dbReference type="ARBA" id="ARBA00004141"/>
    </source>
</evidence>
<comment type="similarity">
    <text evidence="2 11 12">Belongs to the ATPase A chain family.</text>
</comment>
<accession>A0ABN2RDZ0</accession>
<dbReference type="PANTHER" id="PTHR11410:SF0">
    <property type="entry name" value="ATP SYNTHASE SUBUNIT A"/>
    <property type="match status" value="1"/>
</dbReference>
<protein>
    <recommendedName>
        <fullName evidence="11 12">ATP synthase subunit a</fullName>
    </recommendedName>
    <alternativeName>
        <fullName evidence="11">ATP synthase F0 sector subunit a</fullName>
    </alternativeName>
    <alternativeName>
        <fullName evidence="11">F-ATPase subunit 6</fullName>
    </alternativeName>
</protein>
<keyword evidence="14" id="KW-1185">Reference proteome</keyword>
<dbReference type="EMBL" id="BAAAPB010000003">
    <property type="protein sequence ID" value="GAA1967620.1"/>
    <property type="molecule type" value="Genomic_DNA"/>
</dbReference>
<evidence type="ECO:0000256" key="6">
    <source>
        <dbReference type="ARBA" id="ARBA00022781"/>
    </source>
</evidence>
<proteinExistence type="inferred from homology"/>
<evidence type="ECO:0000313" key="13">
    <source>
        <dbReference type="EMBL" id="GAA1967620.1"/>
    </source>
</evidence>
<dbReference type="InterPro" id="IPR045083">
    <property type="entry name" value="ATP_synth_F0_asu_bact/mt"/>
</dbReference>
<evidence type="ECO:0000256" key="5">
    <source>
        <dbReference type="ARBA" id="ARBA00022692"/>
    </source>
</evidence>
<evidence type="ECO:0000256" key="7">
    <source>
        <dbReference type="ARBA" id="ARBA00022989"/>
    </source>
</evidence>
<organism evidence="13 14">
    <name type="scientific">Nocardioides panacihumi</name>
    <dbReference type="NCBI Taxonomy" id="400774"/>
    <lineage>
        <taxon>Bacteria</taxon>
        <taxon>Bacillati</taxon>
        <taxon>Actinomycetota</taxon>
        <taxon>Actinomycetes</taxon>
        <taxon>Propionibacteriales</taxon>
        <taxon>Nocardioidaceae</taxon>
        <taxon>Nocardioides</taxon>
    </lineage>
</organism>
<comment type="function">
    <text evidence="11 12">Key component of the proton channel; it plays a direct role in the translocation of protons across the membrane.</text>
</comment>
<keyword evidence="8 11" id="KW-0406">Ion transport</keyword>
<evidence type="ECO:0000256" key="11">
    <source>
        <dbReference type="HAMAP-Rule" id="MF_01393"/>
    </source>
</evidence>
<keyword evidence="9 11" id="KW-0472">Membrane</keyword>
<dbReference type="Pfam" id="PF00119">
    <property type="entry name" value="ATP-synt_A"/>
    <property type="match status" value="1"/>
</dbReference>
<dbReference type="PRINTS" id="PR00123">
    <property type="entry name" value="ATPASEA"/>
</dbReference>
<evidence type="ECO:0000256" key="2">
    <source>
        <dbReference type="ARBA" id="ARBA00006810"/>
    </source>
</evidence>
<dbReference type="HAMAP" id="MF_01393">
    <property type="entry name" value="ATP_synth_a_bact"/>
    <property type="match status" value="1"/>
</dbReference>
<reference evidence="13 14" key="1">
    <citation type="journal article" date="2019" name="Int. J. Syst. Evol. Microbiol.">
        <title>The Global Catalogue of Microorganisms (GCM) 10K type strain sequencing project: providing services to taxonomists for standard genome sequencing and annotation.</title>
        <authorList>
            <consortium name="The Broad Institute Genomics Platform"/>
            <consortium name="The Broad Institute Genome Sequencing Center for Infectious Disease"/>
            <person name="Wu L."/>
            <person name="Ma J."/>
        </authorList>
    </citation>
    <scope>NUCLEOTIDE SEQUENCE [LARGE SCALE GENOMIC DNA]</scope>
    <source>
        <strain evidence="13 14">JCM 15309</strain>
    </source>
</reference>
<keyword evidence="7 11" id="KW-1133">Transmembrane helix</keyword>
<feature type="transmembrane region" description="Helical" evidence="11">
    <location>
        <begin position="159"/>
        <end position="178"/>
    </location>
</feature>
<keyword evidence="6 11" id="KW-0375">Hydrogen ion transport</keyword>
<dbReference type="Proteomes" id="UP001500571">
    <property type="component" value="Unassembled WGS sequence"/>
</dbReference>